<dbReference type="Proteomes" id="UP001470288">
    <property type="component" value="Unassembled WGS sequence"/>
</dbReference>
<evidence type="ECO:0000313" key="3">
    <source>
        <dbReference type="Proteomes" id="UP001470288"/>
    </source>
</evidence>
<dbReference type="InterPro" id="IPR010359">
    <property type="entry name" value="IrrE_HExxH"/>
</dbReference>
<organism evidence="2 3">
    <name type="scientific">Hominiventricola aquisgranensis</name>
    <dbReference type="NCBI Taxonomy" id="3133164"/>
    <lineage>
        <taxon>Bacteria</taxon>
        <taxon>Bacillati</taxon>
        <taxon>Bacillota</taxon>
        <taxon>Clostridia</taxon>
        <taxon>Lachnospirales</taxon>
        <taxon>Lachnospiraceae</taxon>
        <taxon>Hominiventricola</taxon>
    </lineage>
</organism>
<gene>
    <name evidence="2" type="ORF">WMO62_05920</name>
</gene>
<comment type="caution">
    <text evidence="2">The sequence shown here is derived from an EMBL/GenBank/DDBJ whole genome shotgun (WGS) entry which is preliminary data.</text>
</comment>
<dbReference type="EMBL" id="JBBMFC010000008">
    <property type="protein sequence ID" value="MEQ2578384.1"/>
    <property type="molecule type" value="Genomic_DNA"/>
</dbReference>
<accession>A0ABV1I169</accession>
<dbReference type="RefSeq" id="WP_349144109.1">
    <property type="nucleotide sequence ID" value="NZ_JBBMFC010000008.1"/>
</dbReference>
<dbReference type="Pfam" id="PF06114">
    <property type="entry name" value="Peptidase_M78"/>
    <property type="match status" value="1"/>
</dbReference>
<keyword evidence="3" id="KW-1185">Reference proteome</keyword>
<name>A0ABV1I169_9FIRM</name>
<evidence type="ECO:0000313" key="2">
    <source>
        <dbReference type="EMBL" id="MEQ2578384.1"/>
    </source>
</evidence>
<evidence type="ECO:0000259" key="1">
    <source>
        <dbReference type="Pfam" id="PF06114"/>
    </source>
</evidence>
<protein>
    <submittedName>
        <fullName evidence="2">ImmA/IrrE family metallo-endopeptidase</fullName>
    </submittedName>
</protein>
<reference evidence="2 3" key="1">
    <citation type="submission" date="2024-03" db="EMBL/GenBank/DDBJ databases">
        <title>Human intestinal bacterial collection.</title>
        <authorList>
            <person name="Pauvert C."/>
            <person name="Hitch T.C.A."/>
            <person name="Clavel T."/>
        </authorList>
    </citation>
    <scope>NUCLEOTIDE SEQUENCE [LARGE SCALE GENOMIC DNA]</scope>
    <source>
        <strain evidence="2 3">CLA-AA-H78B</strain>
    </source>
</reference>
<sequence length="153" mass="17401">MNYEELQIQNADLNMKEMDLSEVSGLKGLYYNGNIAIEKKLTQTQKTCVLAEELGHHYTTAGNILDQSDPGAMKQERKARLWAYNKLIGLSGIIQGYKALCRNRYDLAKYLDVTEEFLDEALACYRNKYGTSVELDGYLIVFEPSLAVLEKFV</sequence>
<feature type="domain" description="IrrE N-terminal-like" evidence="1">
    <location>
        <begin position="17"/>
        <end position="122"/>
    </location>
</feature>
<proteinExistence type="predicted"/>